<dbReference type="InterPro" id="IPR005353">
    <property type="entry name" value="UPF0146"/>
</dbReference>
<organism evidence="3 4">
    <name type="scientific">Methanocaldococcus villosus KIN24-T80</name>
    <dbReference type="NCBI Taxonomy" id="1069083"/>
    <lineage>
        <taxon>Archaea</taxon>
        <taxon>Methanobacteriati</taxon>
        <taxon>Methanobacteriota</taxon>
        <taxon>Methanomada group</taxon>
        <taxon>Methanococci</taxon>
        <taxon>Methanococcales</taxon>
        <taxon>Methanocaldococcaceae</taxon>
        <taxon>Methanocaldococcus</taxon>
    </lineage>
</organism>
<keyword evidence="4" id="KW-1185">Reference proteome</keyword>
<dbReference type="Pfam" id="PF03686">
    <property type="entry name" value="UPF0146"/>
    <property type="match status" value="1"/>
</dbReference>
<evidence type="ECO:0000313" key="3">
    <source>
        <dbReference type="EMBL" id="ENN95861.1"/>
    </source>
</evidence>
<dbReference type="OrthoDB" id="59816at2157"/>
<dbReference type="PIRSF" id="PIRSF016725">
    <property type="entry name" value="UCP016725"/>
    <property type="match status" value="1"/>
</dbReference>
<protein>
    <recommendedName>
        <fullName evidence="2">UPF0146 protein J422_05549</fullName>
    </recommendedName>
</protein>
<dbReference type="PATRIC" id="fig|1069083.5.peg.1083"/>
<dbReference type="SUPFAM" id="SSF53335">
    <property type="entry name" value="S-adenosyl-L-methionine-dependent methyltransferases"/>
    <property type="match status" value="1"/>
</dbReference>
<reference evidence="3 4" key="1">
    <citation type="journal article" date="2013" name="Genome Announc.">
        <title>Draft Genome Sequence of a Highly Flagellated, Fast-Swimming Archaeon, Methanocaldococcus villosus Strain KIN24-T80 (DSM 22612).</title>
        <authorList>
            <person name="Thennarasu S."/>
            <person name="Polireddy D."/>
            <person name="Antony A."/>
            <person name="Yada M.R."/>
            <person name="Algarawi S."/>
            <person name="Sivakumar N."/>
        </authorList>
    </citation>
    <scope>NUCLEOTIDE SEQUENCE [LARGE SCALE GENOMIC DNA]</scope>
    <source>
        <strain evidence="3 4">KIN24-T80</strain>
    </source>
</reference>
<dbReference type="NCBIfam" id="NF003165">
    <property type="entry name" value="PRK04148.1"/>
    <property type="match status" value="1"/>
</dbReference>
<comment type="similarity">
    <text evidence="1 2">Belongs to the UPF0146 family.</text>
</comment>
<accession>N6VRS2</accession>
<comment type="caution">
    <text evidence="3">The sequence shown here is derived from an EMBL/GenBank/DDBJ whole genome shotgun (WGS) entry which is preliminary data.</text>
</comment>
<dbReference type="Proteomes" id="UP000053695">
    <property type="component" value="Unassembled WGS sequence"/>
</dbReference>
<dbReference type="EMBL" id="APMM01000042">
    <property type="protein sequence ID" value="ENN95861.1"/>
    <property type="molecule type" value="Genomic_DNA"/>
</dbReference>
<dbReference type="Gene3D" id="3.40.50.150">
    <property type="entry name" value="Vaccinia Virus protein VP39"/>
    <property type="match status" value="1"/>
</dbReference>
<evidence type="ECO:0000313" key="4">
    <source>
        <dbReference type="Proteomes" id="UP000053695"/>
    </source>
</evidence>
<sequence length="132" mass="15418">MKNEVVAEFIRNIAKEYKFKNIVEVGVGYNYSVALSLREFNIFVVDINENAIKKARMMGLKGYVDDVFNPNIYIYKNVDLIYSIRPPIELQLAILELAKIVNCKVIIRPMYNEPPLELKLKNYKGEIFYLSF</sequence>
<proteinExistence type="inferred from homology"/>
<evidence type="ECO:0000256" key="1">
    <source>
        <dbReference type="ARBA" id="ARBA00006969"/>
    </source>
</evidence>
<gene>
    <name evidence="3" type="ORF">J422_05549</name>
</gene>
<evidence type="ECO:0000256" key="2">
    <source>
        <dbReference type="HAMAP-Rule" id="MF_00341"/>
    </source>
</evidence>
<dbReference type="AlphaFoldDB" id="N6VRS2"/>
<dbReference type="HAMAP" id="MF_00341">
    <property type="entry name" value="UPF0146"/>
    <property type="match status" value="1"/>
</dbReference>
<name>N6VRS2_9EURY</name>
<dbReference type="STRING" id="1069083.GCA_000371805_00751"/>
<dbReference type="RefSeq" id="WP_004592613.1">
    <property type="nucleotide sequence ID" value="NZ_APMM01000042.1"/>
</dbReference>
<dbReference type="InterPro" id="IPR029063">
    <property type="entry name" value="SAM-dependent_MTases_sf"/>
</dbReference>